<sequence length="121" mass="13621">MAKESKMPLQSSRKEPAMTNYQAHECNQPHGMIQGIYQVILVLSRDDIRVPEGENVASMHIMERNYTHGCPTTLTRPHAHCYTRRAYINRLPGRSNSFDSQLALSTIAPQSAHCQVASSVR</sequence>
<dbReference type="Proteomes" id="UP000823941">
    <property type="component" value="Chromosome 19"/>
</dbReference>
<organism evidence="1 2">
    <name type="scientific">Plutella xylostella</name>
    <name type="common">Diamondback moth</name>
    <name type="synonym">Plutella maculipennis</name>
    <dbReference type="NCBI Taxonomy" id="51655"/>
    <lineage>
        <taxon>Eukaryota</taxon>
        <taxon>Metazoa</taxon>
        <taxon>Ecdysozoa</taxon>
        <taxon>Arthropoda</taxon>
        <taxon>Hexapoda</taxon>
        <taxon>Insecta</taxon>
        <taxon>Pterygota</taxon>
        <taxon>Neoptera</taxon>
        <taxon>Endopterygota</taxon>
        <taxon>Lepidoptera</taxon>
        <taxon>Glossata</taxon>
        <taxon>Ditrysia</taxon>
        <taxon>Yponomeutoidea</taxon>
        <taxon>Plutellidae</taxon>
        <taxon>Plutella</taxon>
    </lineage>
</organism>
<proteinExistence type="predicted"/>
<dbReference type="EMBL" id="JAHIBW010000019">
    <property type="protein sequence ID" value="KAG7301773.1"/>
    <property type="molecule type" value="Genomic_DNA"/>
</dbReference>
<evidence type="ECO:0000313" key="2">
    <source>
        <dbReference type="Proteomes" id="UP000823941"/>
    </source>
</evidence>
<evidence type="ECO:0000313" key="1">
    <source>
        <dbReference type="EMBL" id="KAG7301773.1"/>
    </source>
</evidence>
<accession>A0ABQ7QA63</accession>
<comment type="caution">
    <text evidence="1">The sequence shown here is derived from an EMBL/GenBank/DDBJ whole genome shotgun (WGS) entry which is preliminary data.</text>
</comment>
<gene>
    <name evidence="1" type="ORF">JYU34_014794</name>
</gene>
<keyword evidence="2" id="KW-1185">Reference proteome</keyword>
<protein>
    <submittedName>
        <fullName evidence="1">Uncharacterized protein</fullName>
    </submittedName>
</protein>
<reference evidence="1 2" key="1">
    <citation type="submission" date="2021-06" db="EMBL/GenBank/DDBJ databases">
        <title>A haploid diamondback moth (Plutella xylostella L.) genome assembly resolves 31 chromosomes and identifies a diamide resistance mutation.</title>
        <authorList>
            <person name="Ward C.M."/>
            <person name="Perry K.D."/>
            <person name="Baker G."/>
            <person name="Powis K."/>
            <person name="Heckel D.G."/>
            <person name="Baxter S.W."/>
        </authorList>
    </citation>
    <scope>NUCLEOTIDE SEQUENCE [LARGE SCALE GENOMIC DNA]</scope>
    <source>
        <strain evidence="1 2">LV</strain>
        <tissue evidence="1">Single pupa</tissue>
    </source>
</reference>
<name>A0ABQ7QA63_PLUXY</name>